<name>A0A243QYV1_9ACTN</name>
<feature type="compositionally biased region" description="Basic and acidic residues" evidence="1">
    <location>
        <begin position="49"/>
        <end position="68"/>
    </location>
</feature>
<protein>
    <recommendedName>
        <fullName evidence="2">ADP ribosyltransferase domain-containing protein</fullName>
    </recommendedName>
</protein>
<accession>A0A243QYV1</accession>
<evidence type="ECO:0000259" key="2">
    <source>
        <dbReference type="Pfam" id="PF03496"/>
    </source>
</evidence>
<dbReference type="GO" id="GO:0005576">
    <property type="term" value="C:extracellular region"/>
    <property type="evidence" value="ECO:0007669"/>
    <property type="project" value="InterPro"/>
</dbReference>
<dbReference type="Gene3D" id="3.90.176.10">
    <property type="entry name" value="Toxin ADP-ribosyltransferase, Chain A, domain 1"/>
    <property type="match status" value="1"/>
</dbReference>
<feature type="region of interest" description="Disordered" evidence="1">
    <location>
        <begin position="1"/>
        <end position="20"/>
    </location>
</feature>
<reference evidence="3 4" key="1">
    <citation type="submission" date="2017-05" db="EMBL/GenBank/DDBJ databases">
        <title>Biotechnological potential of actinobacteria isolated from South African environments.</title>
        <authorList>
            <person name="Le Roes-Hill M."/>
            <person name="Prins A."/>
            <person name="Durrell K.A."/>
        </authorList>
    </citation>
    <scope>NUCLEOTIDE SEQUENCE [LARGE SCALE GENOMIC DNA]</scope>
    <source>
        <strain evidence="3">M26</strain>
    </source>
</reference>
<evidence type="ECO:0000313" key="4">
    <source>
        <dbReference type="Proteomes" id="UP000194761"/>
    </source>
</evidence>
<feature type="domain" description="ADP ribosyltransferase" evidence="2">
    <location>
        <begin position="203"/>
        <end position="359"/>
    </location>
</feature>
<proteinExistence type="predicted"/>
<evidence type="ECO:0000256" key="1">
    <source>
        <dbReference type="SAM" id="MobiDB-lite"/>
    </source>
</evidence>
<dbReference type="SUPFAM" id="SSF56399">
    <property type="entry name" value="ADP-ribosylation"/>
    <property type="match status" value="1"/>
</dbReference>
<dbReference type="InterPro" id="IPR003540">
    <property type="entry name" value="ADP-ribosyltransferase"/>
</dbReference>
<dbReference type="EMBL" id="NGFP01000299">
    <property type="protein sequence ID" value="OUC86513.1"/>
    <property type="molecule type" value="Genomic_DNA"/>
</dbReference>
<feature type="region of interest" description="Disordered" evidence="1">
    <location>
        <begin position="36"/>
        <end position="68"/>
    </location>
</feature>
<gene>
    <name evidence="3" type="ORF">CA984_38690</name>
</gene>
<dbReference type="Pfam" id="PF03496">
    <property type="entry name" value="ADPrib_exo_Tox"/>
    <property type="match status" value="1"/>
</dbReference>
<keyword evidence="4" id="KW-1185">Reference proteome</keyword>
<organism evidence="3 4">
    <name type="scientific">Streptosporangium minutum</name>
    <dbReference type="NCBI Taxonomy" id="569862"/>
    <lineage>
        <taxon>Bacteria</taxon>
        <taxon>Bacillati</taxon>
        <taxon>Actinomycetota</taxon>
        <taxon>Actinomycetes</taxon>
        <taxon>Streptosporangiales</taxon>
        <taxon>Streptosporangiaceae</taxon>
        <taxon>Streptosporangium</taxon>
    </lineage>
</organism>
<evidence type="ECO:0000313" key="3">
    <source>
        <dbReference type="EMBL" id="OUC86513.1"/>
    </source>
</evidence>
<sequence>MINRPAEQPGAPTPMKTAEGVRHLDVARDALADGDVAGARSAADTARAAADEARRSGTAPRDEVARAEREALQAERIAEVVAEMDGLGGSHAENMAKIKEFGLNIEIRTFEEVAGERVDNSVIYDADTNTLTVQQHMAWRSPAEELAGFMGGRFQPFEHMISQRLFVAQDVSDWPGLPAWSDGAVRFRTQAEYDAWVDGAMVPQSERFTDVQKDSLDAYRAQPTYREINDPLRGHGHHSPAAAEHIVHIDSAMSQSVVPQDIVVARHVSPGAFDRPIAQLEGTVQGDLAYVSTSTAKNPESYVHLALELDSLVKLWLRVPEGTHAVHMTGLHPNAEVFGPTHELLLDRGVRYRVDKVVHEDGVWKVFGTVLGEEG</sequence>
<comment type="caution">
    <text evidence="3">The sequence shown here is derived from an EMBL/GenBank/DDBJ whole genome shotgun (WGS) entry which is preliminary data.</text>
</comment>
<dbReference type="RefSeq" id="WP_165781573.1">
    <property type="nucleotide sequence ID" value="NZ_NGFP01000299.1"/>
</dbReference>
<feature type="compositionally biased region" description="Low complexity" evidence="1">
    <location>
        <begin position="37"/>
        <end position="48"/>
    </location>
</feature>
<dbReference type="PROSITE" id="PS51996">
    <property type="entry name" value="TR_MART"/>
    <property type="match status" value="1"/>
</dbReference>
<dbReference type="Proteomes" id="UP000194761">
    <property type="component" value="Unassembled WGS sequence"/>
</dbReference>
<dbReference type="AlphaFoldDB" id="A0A243QYV1"/>